<evidence type="ECO:0000256" key="2">
    <source>
        <dbReference type="ARBA" id="ARBA00005679"/>
    </source>
</evidence>
<dbReference type="Pfam" id="PF03227">
    <property type="entry name" value="GILT"/>
    <property type="match status" value="1"/>
</dbReference>
<dbReference type="InterPro" id="IPR004911">
    <property type="entry name" value="Interferon-induced_GILT"/>
</dbReference>
<reference evidence="7" key="1">
    <citation type="submission" date="2020-07" db="EMBL/GenBank/DDBJ databases">
        <title>The High-quality genome of the commercially important snow crab, Chionoecetes opilio.</title>
        <authorList>
            <person name="Jeong J.-H."/>
            <person name="Ryu S."/>
        </authorList>
    </citation>
    <scope>NUCLEOTIDE SEQUENCE</scope>
    <source>
        <strain evidence="7">MADBK_172401_WGS</strain>
        <tissue evidence="7">Digestive gland</tissue>
    </source>
</reference>
<comment type="caution">
    <text evidence="7">The sequence shown here is derived from an EMBL/GenBank/DDBJ whole genome shotgun (WGS) entry which is preliminary data.</text>
</comment>
<dbReference type="OrthoDB" id="958254at2759"/>
<comment type="subcellular location">
    <subcellularLocation>
        <location evidence="1">Secreted</location>
    </subcellularLocation>
</comment>
<sequence>MDRRTSPMLFVALMALARLTAGSGAEPVKVSVYYETLCPDSQRFFSDQLFPVFQELRDIVTLDTNAYGKAVDFMLGGTYVFVCQHGTAECEGNMMVGCAKNLTTEEVFMAFTDCVMEEFTGPAAGPVLL</sequence>
<dbReference type="GO" id="GO:0016671">
    <property type="term" value="F:oxidoreductase activity, acting on a sulfur group of donors, disulfide as acceptor"/>
    <property type="evidence" value="ECO:0007669"/>
    <property type="project" value="InterPro"/>
</dbReference>
<dbReference type="GO" id="GO:0005576">
    <property type="term" value="C:extracellular region"/>
    <property type="evidence" value="ECO:0007669"/>
    <property type="project" value="UniProtKB-SubCell"/>
</dbReference>
<evidence type="ECO:0000256" key="5">
    <source>
        <dbReference type="ARBA" id="ARBA00023180"/>
    </source>
</evidence>
<evidence type="ECO:0000313" key="8">
    <source>
        <dbReference type="Proteomes" id="UP000770661"/>
    </source>
</evidence>
<comment type="similarity">
    <text evidence="2">Belongs to the GILT family.</text>
</comment>
<feature type="signal peptide" evidence="6">
    <location>
        <begin position="1"/>
        <end position="25"/>
    </location>
</feature>
<dbReference type="Proteomes" id="UP000770661">
    <property type="component" value="Unassembled WGS sequence"/>
</dbReference>
<dbReference type="PANTHER" id="PTHR13234">
    <property type="entry name" value="GAMMA-INTERFERON INDUCIBLE LYSOSOMAL THIOL REDUCTASE GILT"/>
    <property type="match status" value="1"/>
</dbReference>
<keyword evidence="8" id="KW-1185">Reference proteome</keyword>
<dbReference type="EMBL" id="JACEEZ010025244">
    <property type="protein sequence ID" value="KAG0702856.1"/>
    <property type="molecule type" value="Genomic_DNA"/>
</dbReference>
<feature type="chain" id="PRO_5035185912" evidence="6">
    <location>
        <begin position="26"/>
        <end position="129"/>
    </location>
</feature>
<evidence type="ECO:0000256" key="6">
    <source>
        <dbReference type="SAM" id="SignalP"/>
    </source>
</evidence>
<proteinExistence type="inferred from homology"/>
<keyword evidence="3" id="KW-0964">Secreted</keyword>
<evidence type="ECO:0000256" key="1">
    <source>
        <dbReference type="ARBA" id="ARBA00004613"/>
    </source>
</evidence>
<dbReference type="AlphaFoldDB" id="A0A8J4XLE6"/>
<accession>A0A8J4XLE6</accession>
<evidence type="ECO:0000313" key="7">
    <source>
        <dbReference type="EMBL" id="KAG0702856.1"/>
    </source>
</evidence>
<evidence type="ECO:0000256" key="3">
    <source>
        <dbReference type="ARBA" id="ARBA00022525"/>
    </source>
</evidence>
<organism evidence="7 8">
    <name type="scientific">Chionoecetes opilio</name>
    <name type="common">Atlantic snow crab</name>
    <name type="synonym">Cancer opilio</name>
    <dbReference type="NCBI Taxonomy" id="41210"/>
    <lineage>
        <taxon>Eukaryota</taxon>
        <taxon>Metazoa</taxon>
        <taxon>Ecdysozoa</taxon>
        <taxon>Arthropoda</taxon>
        <taxon>Crustacea</taxon>
        <taxon>Multicrustacea</taxon>
        <taxon>Malacostraca</taxon>
        <taxon>Eumalacostraca</taxon>
        <taxon>Eucarida</taxon>
        <taxon>Decapoda</taxon>
        <taxon>Pleocyemata</taxon>
        <taxon>Brachyura</taxon>
        <taxon>Eubrachyura</taxon>
        <taxon>Majoidea</taxon>
        <taxon>Majidae</taxon>
        <taxon>Chionoecetes</taxon>
    </lineage>
</organism>
<name>A0A8J4XLE6_CHIOP</name>
<evidence type="ECO:0000256" key="4">
    <source>
        <dbReference type="ARBA" id="ARBA00022729"/>
    </source>
</evidence>
<keyword evidence="4 6" id="KW-0732">Signal</keyword>
<gene>
    <name evidence="7" type="primary">ifi30_3</name>
    <name evidence="7" type="ORF">GWK47_025007</name>
</gene>
<dbReference type="PANTHER" id="PTHR13234:SF8">
    <property type="entry name" value="GAMMA-INTERFERON-INDUCIBLE LYSOSOMAL THIOL REDUCTASE"/>
    <property type="match status" value="1"/>
</dbReference>
<keyword evidence="5" id="KW-0325">Glycoprotein</keyword>
<protein>
    <submittedName>
        <fullName evidence="7">Gamma-interferon-inducible lysosomal thiol reductase</fullName>
    </submittedName>
</protein>